<dbReference type="Proteomes" id="UP000815698">
    <property type="component" value="Chromosome"/>
</dbReference>
<dbReference type="Pfam" id="PF12728">
    <property type="entry name" value="HTH_17"/>
    <property type="match status" value="1"/>
</dbReference>
<dbReference type="SUPFAM" id="SSF46955">
    <property type="entry name" value="Putative DNA-binding domain"/>
    <property type="match status" value="1"/>
</dbReference>
<name>A0ABM6PL16_9MICO</name>
<protein>
    <recommendedName>
        <fullName evidence="1">Helix-turn-helix domain-containing protein</fullName>
    </recommendedName>
</protein>
<dbReference type="Gene3D" id="1.10.1660.10">
    <property type="match status" value="1"/>
</dbReference>
<evidence type="ECO:0000313" key="2">
    <source>
        <dbReference type="EMBL" id="ATH95884.1"/>
    </source>
</evidence>
<feature type="domain" description="Helix-turn-helix" evidence="1">
    <location>
        <begin position="10"/>
        <end position="61"/>
    </location>
</feature>
<organism evidence="2 3">
    <name type="scientific">Dermabacter jinjuensis</name>
    <dbReference type="NCBI Taxonomy" id="1667168"/>
    <lineage>
        <taxon>Bacteria</taxon>
        <taxon>Bacillati</taxon>
        <taxon>Actinomycetota</taxon>
        <taxon>Actinomycetes</taxon>
        <taxon>Micrococcales</taxon>
        <taxon>Dermabacteraceae</taxon>
        <taxon>Dermabacter</taxon>
    </lineage>
</organism>
<keyword evidence="3" id="KW-1185">Reference proteome</keyword>
<gene>
    <name evidence="2" type="ORF">COP05_01325</name>
</gene>
<dbReference type="RefSeq" id="WP_096882434.1">
    <property type="nucleotide sequence ID" value="NZ_CP023482.1"/>
</dbReference>
<proteinExistence type="predicted"/>
<reference evidence="2 3" key="1">
    <citation type="journal article" date="2016" name="Int. J. Syst. Evol. Microbiol.">
        <title>Dermabacter jinjuensis sp. nov., a novel species of the genus Dermabacter isolated from a clinical specimen.</title>
        <authorList>
            <person name="Park Y.K."/>
            <person name="Lee K.M."/>
            <person name="Lee W.K."/>
            <person name="Cho M.J."/>
            <person name="Lee H.S."/>
            <person name="Cho Y.G."/>
            <person name="Lee Y.C."/>
            <person name="Lee W.K."/>
            <person name="Seong W.K."/>
            <person name="Hwang K.J."/>
        </authorList>
    </citation>
    <scope>NUCLEOTIDE SEQUENCE [LARGE SCALE GENOMIC DNA]</scope>
    <source>
        <strain evidence="2 3">32T</strain>
    </source>
</reference>
<dbReference type="EMBL" id="CP023482">
    <property type="protein sequence ID" value="ATH95884.1"/>
    <property type="molecule type" value="Genomic_DNA"/>
</dbReference>
<evidence type="ECO:0000259" key="1">
    <source>
        <dbReference type="Pfam" id="PF12728"/>
    </source>
</evidence>
<sequence length="66" mass="7260">MDTNGSIEQLTTTEVAQRLGISRNTVLQRVSYGHIRPLLKLPGRTGAYLFDAEEIDKIAASKSEAK</sequence>
<evidence type="ECO:0000313" key="3">
    <source>
        <dbReference type="Proteomes" id="UP000815698"/>
    </source>
</evidence>
<accession>A0ABM6PL16</accession>
<dbReference type="InterPro" id="IPR041657">
    <property type="entry name" value="HTH_17"/>
</dbReference>
<dbReference type="InterPro" id="IPR009061">
    <property type="entry name" value="DNA-bd_dom_put_sf"/>
</dbReference>